<accession>A0A8J2HJ58</accession>
<keyword evidence="3" id="KW-0732">Signal</keyword>
<feature type="region of interest" description="Disordered" evidence="2">
    <location>
        <begin position="109"/>
        <end position="177"/>
    </location>
</feature>
<proteinExistence type="predicted"/>
<feature type="non-terminal residue" evidence="4">
    <location>
        <position position="1"/>
    </location>
</feature>
<feature type="coiled-coil region" evidence="1">
    <location>
        <begin position="15"/>
        <end position="45"/>
    </location>
</feature>
<organism evidence="4 5">
    <name type="scientific">Cotesia congregata</name>
    <name type="common">Parasitoid wasp</name>
    <name type="synonym">Apanteles congregatus</name>
    <dbReference type="NCBI Taxonomy" id="51543"/>
    <lineage>
        <taxon>Eukaryota</taxon>
        <taxon>Metazoa</taxon>
        <taxon>Ecdysozoa</taxon>
        <taxon>Arthropoda</taxon>
        <taxon>Hexapoda</taxon>
        <taxon>Insecta</taxon>
        <taxon>Pterygota</taxon>
        <taxon>Neoptera</taxon>
        <taxon>Endopterygota</taxon>
        <taxon>Hymenoptera</taxon>
        <taxon>Apocrita</taxon>
        <taxon>Ichneumonoidea</taxon>
        <taxon>Braconidae</taxon>
        <taxon>Microgastrinae</taxon>
        <taxon>Cotesia</taxon>
    </lineage>
</organism>
<dbReference type="EMBL" id="CAJNRD030001122">
    <property type="protein sequence ID" value="CAG5100188.1"/>
    <property type="molecule type" value="Genomic_DNA"/>
</dbReference>
<feature type="signal peptide" evidence="3">
    <location>
        <begin position="1"/>
        <end position="17"/>
    </location>
</feature>
<evidence type="ECO:0000313" key="4">
    <source>
        <dbReference type="EMBL" id="CAG5100188.1"/>
    </source>
</evidence>
<evidence type="ECO:0000256" key="1">
    <source>
        <dbReference type="SAM" id="Coils"/>
    </source>
</evidence>
<comment type="caution">
    <text evidence="4">The sequence shown here is derived from an EMBL/GenBank/DDBJ whole genome shotgun (WGS) entry which is preliminary data.</text>
</comment>
<dbReference type="AlphaFoldDB" id="A0A8J2HJ58"/>
<gene>
    <name evidence="4" type="ORF">HICCMSTLAB_LOCUS9428</name>
</gene>
<sequence length="470" mass="53875">LPVKLIIFLLLIIAVKCQEKDISEEESLEAQLENNKLLLSKIRDKLNSFHNDRHKFKRSVAKNRHARGTFLRMDPNRRTFSSQVLAKKMAEESLRSPKMQETLKRLTEVRSAEGHRKVKKSVPAHSQQHKNLKKKSHKPLAKKNKARRSHKLKKPGHKRSKGSSKFKHSGSIVSKVKDRRDIDKLKLPDKSVKSSRGLLKLDVRRSDVDCTVDRTRIFNPSLVAEQSSNALSRHTRHTFPLLDKLYNRQFNDLLRQNLVGTTDSYLSPYLGPRDKIYYRSRQTINKDPIELNSVDLFDSNYNSELLKNWDDFPFLLGKKSVSEEIQNSTAKSVEKGNKHVVKATVEKSSNGNPTCETKEVAREILNRIIEELEELKIDRNKSLYGEGSPCNVSGNWISVQAGVQLEITTVNRHKLNVKIKKQNFIKTINHRGFLNETWNVTGQSFFGFDAPFSLTAINCRTKSLASFIGN</sequence>
<feature type="compositionally biased region" description="Basic residues" evidence="2">
    <location>
        <begin position="116"/>
        <end position="168"/>
    </location>
</feature>
<keyword evidence="5" id="KW-1185">Reference proteome</keyword>
<feature type="chain" id="PRO_5035214589" evidence="3">
    <location>
        <begin position="18"/>
        <end position="470"/>
    </location>
</feature>
<reference evidence="4" key="1">
    <citation type="submission" date="2021-04" db="EMBL/GenBank/DDBJ databases">
        <authorList>
            <person name="Chebbi M.A.C M."/>
        </authorList>
    </citation>
    <scope>NUCLEOTIDE SEQUENCE</scope>
</reference>
<name>A0A8J2HJ58_COTCN</name>
<dbReference type="OrthoDB" id="6735462at2759"/>
<dbReference type="Proteomes" id="UP000786811">
    <property type="component" value="Unassembled WGS sequence"/>
</dbReference>
<keyword evidence="1" id="KW-0175">Coiled coil</keyword>
<evidence type="ECO:0000256" key="3">
    <source>
        <dbReference type="SAM" id="SignalP"/>
    </source>
</evidence>
<evidence type="ECO:0000313" key="5">
    <source>
        <dbReference type="Proteomes" id="UP000786811"/>
    </source>
</evidence>
<protein>
    <submittedName>
        <fullName evidence="4">Uncharacterized protein</fullName>
    </submittedName>
</protein>
<evidence type="ECO:0000256" key="2">
    <source>
        <dbReference type="SAM" id="MobiDB-lite"/>
    </source>
</evidence>